<sequence>MTAMEVPATLEGRWWLTGAVALLSATLVAVAAADALSPAAALLWLLVASVPLGYTLWFLWRSLALNHPPESTTPTATVPDGGTTVYPTLGLANGITLGRGWLYAGVAGFVLVTPPVDSVWRWLPALWYGGGAALDWVDGLVARRSDRQTVLGERLDLAFDTMGFLVAPVVAVAWGALPVWYLSVSAARYCYRFGCWLHERRGGTVGDLPESRLRRPLAGLQMAVVALALLPVVPPRLAWPAATLAMAPSLAVFARDYLVVTGRLGMPNAQDSTNQS</sequence>
<feature type="transmembrane region" description="Helical" evidence="3">
    <location>
        <begin position="162"/>
        <end position="182"/>
    </location>
</feature>
<evidence type="ECO:0000256" key="2">
    <source>
        <dbReference type="RuleBase" id="RU003750"/>
    </source>
</evidence>
<dbReference type="EMBL" id="CP104003">
    <property type="protein sequence ID" value="UWM53435.1"/>
    <property type="molecule type" value="Genomic_DNA"/>
</dbReference>
<dbReference type="GO" id="GO:0016780">
    <property type="term" value="F:phosphotransferase activity, for other substituted phosphate groups"/>
    <property type="evidence" value="ECO:0007669"/>
    <property type="project" value="InterPro"/>
</dbReference>
<evidence type="ECO:0000256" key="1">
    <source>
        <dbReference type="ARBA" id="ARBA00022679"/>
    </source>
</evidence>
<dbReference type="GeneID" id="74943749"/>
<dbReference type="AlphaFoldDB" id="A0A9E7R0I2"/>
<dbReference type="RefSeq" id="WP_260592429.1">
    <property type="nucleotide sequence ID" value="NZ_CP104003.1"/>
</dbReference>
<dbReference type="Gene3D" id="1.20.120.1760">
    <property type="match status" value="1"/>
</dbReference>
<name>A0A9E7R0I2_9EURY</name>
<dbReference type="InterPro" id="IPR043130">
    <property type="entry name" value="CDP-OH_PTrfase_TM_dom"/>
</dbReference>
<reference evidence="4" key="1">
    <citation type="submission" date="2022-09" db="EMBL/GenBank/DDBJ databases">
        <title>Diverse halophilic archaea isolated from saline environments.</title>
        <authorList>
            <person name="Cui H.-L."/>
        </authorList>
    </citation>
    <scope>NUCLEOTIDE SEQUENCE</scope>
    <source>
        <strain evidence="4">ZS-35-S2</strain>
    </source>
</reference>
<evidence type="ECO:0000256" key="3">
    <source>
        <dbReference type="SAM" id="Phobius"/>
    </source>
</evidence>
<dbReference type="Pfam" id="PF01066">
    <property type="entry name" value="CDP-OH_P_transf"/>
    <property type="match status" value="1"/>
</dbReference>
<keyword evidence="5" id="KW-1185">Reference proteome</keyword>
<comment type="similarity">
    <text evidence="2">Belongs to the CDP-alcohol phosphatidyltransferase class-I family.</text>
</comment>
<evidence type="ECO:0000313" key="5">
    <source>
        <dbReference type="Proteomes" id="UP001057580"/>
    </source>
</evidence>
<dbReference type="KEGG" id="ssai:N0B31_14965"/>
<dbReference type="Proteomes" id="UP001057580">
    <property type="component" value="Chromosome"/>
</dbReference>
<dbReference type="InterPro" id="IPR000462">
    <property type="entry name" value="CDP-OH_P_trans"/>
</dbReference>
<keyword evidence="3" id="KW-1133">Transmembrane helix</keyword>
<dbReference type="GO" id="GO:0008654">
    <property type="term" value="P:phospholipid biosynthetic process"/>
    <property type="evidence" value="ECO:0007669"/>
    <property type="project" value="InterPro"/>
</dbReference>
<proteinExistence type="inferred from homology"/>
<feature type="transmembrane region" description="Helical" evidence="3">
    <location>
        <begin position="40"/>
        <end position="60"/>
    </location>
</feature>
<feature type="transmembrane region" description="Helical" evidence="3">
    <location>
        <begin position="14"/>
        <end position="33"/>
    </location>
</feature>
<keyword evidence="3" id="KW-0472">Membrane</keyword>
<protein>
    <submittedName>
        <fullName evidence="4">CDP-alcohol phosphatidyltransferase family protein</fullName>
    </submittedName>
</protein>
<dbReference type="GO" id="GO:0016020">
    <property type="term" value="C:membrane"/>
    <property type="evidence" value="ECO:0007669"/>
    <property type="project" value="InterPro"/>
</dbReference>
<keyword evidence="3" id="KW-0812">Transmembrane</keyword>
<organism evidence="4 5">
    <name type="scientific">Salinirubellus salinus</name>
    <dbReference type="NCBI Taxonomy" id="1364945"/>
    <lineage>
        <taxon>Archaea</taxon>
        <taxon>Methanobacteriati</taxon>
        <taxon>Methanobacteriota</taxon>
        <taxon>Stenosarchaea group</taxon>
        <taxon>Halobacteria</taxon>
        <taxon>Halobacteriales</taxon>
        <taxon>Natronomonadaceae</taxon>
        <taxon>Salinirubellus</taxon>
    </lineage>
</organism>
<evidence type="ECO:0000313" key="4">
    <source>
        <dbReference type="EMBL" id="UWM53435.1"/>
    </source>
</evidence>
<accession>A0A9E7R0I2</accession>
<keyword evidence="1 2" id="KW-0808">Transferase</keyword>
<dbReference type="PROSITE" id="PS00379">
    <property type="entry name" value="CDP_ALCOHOL_P_TRANSF"/>
    <property type="match status" value="1"/>
</dbReference>
<dbReference type="InterPro" id="IPR048254">
    <property type="entry name" value="CDP_ALCOHOL_P_TRANSF_CS"/>
</dbReference>
<gene>
    <name evidence="4" type="ORF">N0B31_14965</name>
</gene>